<dbReference type="InterPro" id="IPR040758">
    <property type="entry name" value="PrmC_N"/>
</dbReference>
<dbReference type="AlphaFoldDB" id="A0A923NLA5"/>
<dbReference type="PANTHER" id="PTHR18895">
    <property type="entry name" value="HEMK METHYLTRANSFERASE"/>
    <property type="match status" value="1"/>
</dbReference>
<dbReference type="InterPro" id="IPR004556">
    <property type="entry name" value="HemK-like"/>
</dbReference>
<feature type="binding site" evidence="5">
    <location>
        <begin position="192"/>
        <end position="195"/>
    </location>
    <ligand>
        <name>substrate</name>
    </ligand>
</feature>
<comment type="catalytic activity">
    <reaction evidence="4 5">
        <text>L-glutaminyl-[peptide chain release factor] + S-adenosyl-L-methionine = N(5)-methyl-L-glutaminyl-[peptide chain release factor] + S-adenosyl-L-homocysteine + H(+)</text>
        <dbReference type="Rhea" id="RHEA:42896"/>
        <dbReference type="Rhea" id="RHEA-COMP:10271"/>
        <dbReference type="Rhea" id="RHEA-COMP:10272"/>
        <dbReference type="ChEBI" id="CHEBI:15378"/>
        <dbReference type="ChEBI" id="CHEBI:30011"/>
        <dbReference type="ChEBI" id="CHEBI:57856"/>
        <dbReference type="ChEBI" id="CHEBI:59789"/>
        <dbReference type="ChEBI" id="CHEBI:61891"/>
        <dbReference type="EC" id="2.1.1.297"/>
    </reaction>
</comment>
<dbReference type="PROSITE" id="PS00092">
    <property type="entry name" value="N6_MTASE"/>
    <property type="match status" value="1"/>
</dbReference>
<evidence type="ECO:0000259" key="7">
    <source>
        <dbReference type="Pfam" id="PF17827"/>
    </source>
</evidence>
<dbReference type="InterPro" id="IPR019874">
    <property type="entry name" value="RF_methyltr_PrmC"/>
</dbReference>
<comment type="caution">
    <text evidence="5">Lacks conserved residue(s) required for the propagation of feature annotation.</text>
</comment>
<evidence type="ECO:0000259" key="6">
    <source>
        <dbReference type="Pfam" id="PF05175"/>
    </source>
</evidence>
<keyword evidence="9" id="KW-1185">Reference proteome</keyword>
<dbReference type="GO" id="GO:0032259">
    <property type="term" value="P:methylation"/>
    <property type="evidence" value="ECO:0007669"/>
    <property type="project" value="UniProtKB-KW"/>
</dbReference>
<proteinExistence type="inferred from homology"/>
<evidence type="ECO:0000256" key="5">
    <source>
        <dbReference type="HAMAP-Rule" id="MF_02126"/>
    </source>
</evidence>
<dbReference type="PANTHER" id="PTHR18895:SF74">
    <property type="entry name" value="MTRF1L RELEASE FACTOR GLUTAMINE METHYLTRANSFERASE"/>
    <property type="match status" value="1"/>
</dbReference>
<dbReference type="GO" id="GO:0102559">
    <property type="term" value="F:peptide chain release factor N(5)-glutamine methyltransferase activity"/>
    <property type="evidence" value="ECO:0007669"/>
    <property type="project" value="UniProtKB-EC"/>
</dbReference>
<evidence type="ECO:0000313" key="8">
    <source>
        <dbReference type="EMBL" id="MBC6680167.1"/>
    </source>
</evidence>
<dbReference type="Proteomes" id="UP000602647">
    <property type="component" value="Unassembled WGS sequence"/>
</dbReference>
<evidence type="ECO:0000313" key="9">
    <source>
        <dbReference type="Proteomes" id="UP000602647"/>
    </source>
</evidence>
<name>A0A923NLA5_9FIRM</name>
<dbReference type="CDD" id="cd02440">
    <property type="entry name" value="AdoMet_MTases"/>
    <property type="match status" value="1"/>
</dbReference>
<dbReference type="NCBIfam" id="TIGR03534">
    <property type="entry name" value="RF_mod_PrmC"/>
    <property type="match status" value="1"/>
</dbReference>
<dbReference type="Pfam" id="PF17827">
    <property type="entry name" value="PrmC_N"/>
    <property type="match status" value="1"/>
</dbReference>
<accession>A0A923NLA5</accession>
<protein>
    <recommendedName>
        <fullName evidence="5">Release factor glutamine methyltransferase</fullName>
        <shortName evidence="5">RF MTase</shortName>
        <ecNumber evidence="5">2.1.1.297</ecNumber>
    </recommendedName>
    <alternativeName>
        <fullName evidence="5">N5-glutamine methyltransferase PrmC</fullName>
    </alternativeName>
    <alternativeName>
        <fullName evidence="5">Protein-(glutamine-N5) MTase PrmC</fullName>
    </alternativeName>
    <alternativeName>
        <fullName evidence="5">Protein-glutamine N-methyltransferase PrmC</fullName>
    </alternativeName>
</protein>
<dbReference type="RefSeq" id="WP_187303268.1">
    <property type="nucleotide sequence ID" value="NZ_JACRYT010000010.1"/>
</dbReference>
<reference evidence="8" key="1">
    <citation type="submission" date="2020-08" db="EMBL/GenBank/DDBJ databases">
        <title>Genome public.</title>
        <authorList>
            <person name="Liu C."/>
            <person name="Sun Q."/>
        </authorList>
    </citation>
    <scope>NUCLEOTIDE SEQUENCE</scope>
    <source>
        <strain evidence="8">BX12</strain>
    </source>
</reference>
<comment type="function">
    <text evidence="5">Methylates the class 1 translation termination release factors RF1/PrfA and RF2/PrfB on the glutamine residue of the universally conserved GGQ motif.</text>
</comment>
<dbReference type="EC" id="2.1.1.297" evidence="5"/>
<keyword evidence="2 5" id="KW-0808">Transferase</keyword>
<dbReference type="GO" id="GO:0003676">
    <property type="term" value="F:nucleic acid binding"/>
    <property type="evidence" value="ECO:0007669"/>
    <property type="project" value="InterPro"/>
</dbReference>
<dbReference type="Gene3D" id="1.10.8.10">
    <property type="entry name" value="DNA helicase RuvA subunit, C-terminal domain"/>
    <property type="match status" value="1"/>
</dbReference>
<evidence type="ECO:0000256" key="1">
    <source>
        <dbReference type="ARBA" id="ARBA00022603"/>
    </source>
</evidence>
<dbReference type="NCBIfam" id="TIGR00536">
    <property type="entry name" value="hemK_fam"/>
    <property type="match status" value="1"/>
</dbReference>
<feature type="domain" description="Release factor glutamine methyltransferase N-terminal" evidence="7">
    <location>
        <begin position="5"/>
        <end position="75"/>
    </location>
</feature>
<evidence type="ECO:0000256" key="3">
    <source>
        <dbReference type="ARBA" id="ARBA00022691"/>
    </source>
</evidence>
<dbReference type="InterPro" id="IPR029063">
    <property type="entry name" value="SAM-dependent_MTases_sf"/>
</dbReference>
<dbReference type="InterPro" id="IPR050320">
    <property type="entry name" value="N5-glutamine_MTase"/>
</dbReference>
<feature type="binding site" evidence="5">
    <location>
        <position position="192"/>
    </location>
    <ligand>
        <name>S-adenosyl-L-methionine</name>
        <dbReference type="ChEBI" id="CHEBI:59789"/>
    </ligand>
</feature>
<sequence length="288" mass="32946">MLVREMIKLGESRLTKAHCMDPWLDAELIYYHITGADRVELFLRGREPVDEETQKRYFDLIARREQRIPLQHITGTQEFMGLNFQVNPNVLIPRQDTEILVEEAAKIIRGDNSKTHRRKAWKVLDLCCGSGAIGIALSRICENVKVTASDCSEPALETAKQNAKKNRVKLRFRQGDLYKAVGKRRYDLIASNPPYIRSHMIPILQDEVKLHEPMIALDGGEDGLDFYRRIISQAPDHLEKKGVLILEIGHDQAEDVTRLIRETGAFTKVFVRKDLAGHDRVVYASALY</sequence>
<dbReference type="SUPFAM" id="SSF53335">
    <property type="entry name" value="S-adenosyl-L-methionine-dependent methyltransferases"/>
    <property type="match status" value="1"/>
</dbReference>
<dbReference type="EMBL" id="JACRYT010000010">
    <property type="protein sequence ID" value="MBC6680167.1"/>
    <property type="molecule type" value="Genomic_DNA"/>
</dbReference>
<organism evidence="8 9">
    <name type="scientific">Zhenpiania hominis</name>
    <dbReference type="NCBI Taxonomy" id="2763644"/>
    <lineage>
        <taxon>Bacteria</taxon>
        <taxon>Bacillati</taxon>
        <taxon>Bacillota</taxon>
        <taxon>Clostridia</taxon>
        <taxon>Peptostreptococcales</taxon>
        <taxon>Anaerovoracaceae</taxon>
        <taxon>Zhenpiania</taxon>
    </lineage>
</organism>
<feature type="domain" description="Methyltransferase small" evidence="6">
    <location>
        <begin position="119"/>
        <end position="197"/>
    </location>
</feature>
<keyword evidence="1 5" id="KW-0489">Methyltransferase</keyword>
<dbReference type="Pfam" id="PF05175">
    <property type="entry name" value="MTS"/>
    <property type="match status" value="1"/>
</dbReference>
<gene>
    <name evidence="5 8" type="primary">prmC</name>
    <name evidence="8" type="ORF">H9L42_10010</name>
</gene>
<evidence type="ECO:0000256" key="2">
    <source>
        <dbReference type="ARBA" id="ARBA00022679"/>
    </source>
</evidence>
<keyword evidence="3 5" id="KW-0949">S-adenosyl-L-methionine</keyword>
<feature type="binding site" evidence="5">
    <location>
        <position position="150"/>
    </location>
    <ligand>
        <name>S-adenosyl-L-methionine</name>
        <dbReference type="ChEBI" id="CHEBI:59789"/>
    </ligand>
</feature>
<comment type="caution">
    <text evidence="8">The sequence shown here is derived from an EMBL/GenBank/DDBJ whole genome shotgun (WGS) entry which is preliminary data.</text>
</comment>
<dbReference type="Gene3D" id="3.40.50.150">
    <property type="entry name" value="Vaccinia Virus protein VP39"/>
    <property type="match status" value="1"/>
</dbReference>
<evidence type="ECO:0000256" key="4">
    <source>
        <dbReference type="ARBA" id="ARBA00048391"/>
    </source>
</evidence>
<dbReference type="InterPro" id="IPR002052">
    <property type="entry name" value="DNA_methylase_N6_adenine_CS"/>
</dbReference>
<comment type="similarity">
    <text evidence="5">Belongs to the protein N5-glutamine methyltransferase family. PrmC subfamily.</text>
</comment>
<dbReference type="InterPro" id="IPR007848">
    <property type="entry name" value="Small_mtfrase_dom"/>
</dbReference>
<dbReference type="HAMAP" id="MF_02126">
    <property type="entry name" value="RF_methyltr_PrmC"/>
    <property type="match status" value="1"/>
</dbReference>